<dbReference type="Proteomes" id="UP000008229">
    <property type="component" value="Chromosome"/>
</dbReference>
<proteinExistence type="predicted"/>
<sequence length="112" mass="12368">MGITSGQSDRDVAFEQTNVVSAVERGLFNSALDFFGAAVAVIDYRAAERPRLRWDADALQGVRSAMGALERRVGLASRAGFSTEQIVRITRLDREVVELMVERQRKAQRLGG</sequence>
<dbReference type="AlphaFoldDB" id="D3F276"/>
<organism evidence="1 2">
    <name type="scientific">Conexibacter woesei (strain DSM 14684 / CCUG 47730 / CIP 108061 / JCM 11494 / NBRC 100937 / ID131577)</name>
    <dbReference type="NCBI Taxonomy" id="469383"/>
    <lineage>
        <taxon>Bacteria</taxon>
        <taxon>Bacillati</taxon>
        <taxon>Actinomycetota</taxon>
        <taxon>Thermoleophilia</taxon>
        <taxon>Solirubrobacterales</taxon>
        <taxon>Conexibacteraceae</taxon>
        <taxon>Conexibacter</taxon>
    </lineage>
</organism>
<evidence type="ECO:0000313" key="1">
    <source>
        <dbReference type="EMBL" id="ADB50251.1"/>
    </source>
</evidence>
<dbReference type="HOGENOM" id="CLU_2141634_0_0_11"/>
<gene>
    <name evidence="1" type="ordered locus">Cwoe_1825</name>
</gene>
<keyword evidence="2" id="KW-1185">Reference proteome</keyword>
<accession>D3F276</accession>
<reference evidence="1 2" key="1">
    <citation type="journal article" date="2010" name="Stand. Genomic Sci.">
        <title>Complete genome sequence of Conexibacter woesei type strain (ID131577).</title>
        <authorList>
            <person name="Pukall R."/>
            <person name="Lapidus A."/>
            <person name="Glavina Del Rio T."/>
            <person name="Copeland A."/>
            <person name="Tice H."/>
            <person name="Cheng J.-F."/>
            <person name="Lucas S."/>
            <person name="Chen F."/>
            <person name="Nolan M."/>
            <person name="Bruce D."/>
            <person name="Goodwin L."/>
            <person name="Pitluck S."/>
            <person name="Mavromatis K."/>
            <person name="Ivanova N."/>
            <person name="Ovchinnikova G."/>
            <person name="Pati A."/>
            <person name="Chen A."/>
            <person name="Palaniappan K."/>
            <person name="Land M."/>
            <person name="Hauser L."/>
            <person name="Chang Y.-J."/>
            <person name="Jeffries C.D."/>
            <person name="Chain P."/>
            <person name="Meincke L."/>
            <person name="Sims D."/>
            <person name="Brettin T."/>
            <person name="Detter J.C."/>
            <person name="Rohde M."/>
            <person name="Goeker M."/>
            <person name="Bristow J."/>
            <person name="Eisen J.A."/>
            <person name="Markowitz V."/>
            <person name="Kyrpides N.C."/>
            <person name="Klenk H.-P."/>
            <person name="Hugenholtz P."/>
        </authorList>
    </citation>
    <scope>NUCLEOTIDE SEQUENCE [LARGE SCALE GENOMIC DNA]</scope>
    <source>
        <strain evidence="2">DSM 14684 / CIP 108061 / JCM 11494 / NBRC 100937 / ID131577</strain>
    </source>
</reference>
<reference evidence="2" key="2">
    <citation type="submission" date="2010-01" db="EMBL/GenBank/DDBJ databases">
        <title>The complete genome of Conexibacter woesei DSM 14684.</title>
        <authorList>
            <consortium name="US DOE Joint Genome Institute (JGI-PGF)"/>
            <person name="Lucas S."/>
            <person name="Copeland A."/>
            <person name="Lapidus A."/>
            <person name="Glavina del Rio T."/>
            <person name="Dalin E."/>
            <person name="Tice H."/>
            <person name="Bruce D."/>
            <person name="Goodwin L."/>
            <person name="Pitluck S."/>
            <person name="Kyrpides N."/>
            <person name="Mavromatis K."/>
            <person name="Ivanova N."/>
            <person name="Mikhailova N."/>
            <person name="Chertkov O."/>
            <person name="Brettin T."/>
            <person name="Detter J.C."/>
            <person name="Han C."/>
            <person name="Larimer F."/>
            <person name="Land M."/>
            <person name="Hauser L."/>
            <person name="Markowitz V."/>
            <person name="Cheng J.-F."/>
            <person name="Hugenholtz P."/>
            <person name="Woyke T."/>
            <person name="Wu D."/>
            <person name="Pukall R."/>
            <person name="Steenblock K."/>
            <person name="Schneider S."/>
            <person name="Klenk H.-P."/>
            <person name="Eisen J.A."/>
        </authorList>
    </citation>
    <scope>NUCLEOTIDE SEQUENCE [LARGE SCALE GENOMIC DNA]</scope>
    <source>
        <strain evidence="2">DSM 14684 / CIP 108061 / JCM 11494 / NBRC 100937 / ID131577</strain>
    </source>
</reference>
<dbReference type="RefSeq" id="WP_012933302.1">
    <property type="nucleotide sequence ID" value="NC_013739.1"/>
</dbReference>
<protein>
    <submittedName>
        <fullName evidence="1">Uncharacterized protein</fullName>
    </submittedName>
</protein>
<name>D3F276_CONWI</name>
<evidence type="ECO:0000313" key="2">
    <source>
        <dbReference type="Proteomes" id="UP000008229"/>
    </source>
</evidence>
<dbReference type="KEGG" id="cwo:Cwoe_1825"/>
<dbReference type="EMBL" id="CP001854">
    <property type="protein sequence ID" value="ADB50251.1"/>
    <property type="molecule type" value="Genomic_DNA"/>
</dbReference>